<organism evidence="1">
    <name type="scientific">Arundo donax</name>
    <name type="common">Giant reed</name>
    <name type="synonym">Donax arundinaceus</name>
    <dbReference type="NCBI Taxonomy" id="35708"/>
    <lineage>
        <taxon>Eukaryota</taxon>
        <taxon>Viridiplantae</taxon>
        <taxon>Streptophyta</taxon>
        <taxon>Embryophyta</taxon>
        <taxon>Tracheophyta</taxon>
        <taxon>Spermatophyta</taxon>
        <taxon>Magnoliopsida</taxon>
        <taxon>Liliopsida</taxon>
        <taxon>Poales</taxon>
        <taxon>Poaceae</taxon>
        <taxon>PACMAD clade</taxon>
        <taxon>Arundinoideae</taxon>
        <taxon>Arundineae</taxon>
        <taxon>Arundo</taxon>
    </lineage>
</organism>
<dbReference type="AlphaFoldDB" id="A0A0A9FKF5"/>
<sequence length="27" mass="3373">MWKLNFATKYCRFVLFLFFSRTLCFSC</sequence>
<reference evidence="1" key="2">
    <citation type="journal article" date="2015" name="Data Brief">
        <title>Shoot transcriptome of the giant reed, Arundo donax.</title>
        <authorList>
            <person name="Barrero R.A."/>
            <person name="Guerrero F.D."/>
            <person name="Moolhuijzen P."/>
            <person name="Goolsby J.A."/>
            <person name="Tidwell J."/>
            <person name="Bellgard S.E."/>
            <person name="Bellgard M.I."/>
        </authorList>
    </citation>
    <scope>NUCLEOTIDE SEQUENCE</scope>
    <source>
        <tissue evidence="1">Shoot tissue taken approximately 20 cm above the soil surface</tissue>
    </source>
</reference>
<dbReference type="EMBL" id="GBRH01186197">
    <property type="protein sequence ID" value="JAE11699.1"/>
    <property type="molecule type" value="Transcribed_RNA"/>
</dbReference>
<evidence type="ECO:0000313" key="1">
    <source>
        <dbReference type="EMBL" id="JAE11699.1"/>
    </source>
</evidence>
<protein>
    <submittedName>
        <fullName evidence="1">Uncharacterized protein</fullName>
    </submittedName>
</protein>
<accession>A0A0A9FKF5</accession>
<reference evidence="1" key="1">
    <citation type="submission" date="2014-09" db="EMBL/GenBank/DDBJ databases">
        <authorList>
            <person name="Magalhaes I.L.F."/>
            <person name="Oliveira U."/>
            <person name="Santos F.R."/>
            <person name="Vidigal T.H.D.A."/>
            <person name="Brescovit A.D."/>
            <person name="Santos A.J."/>
        </authorList>
    </citation>
    <scope>NUCLEOTIDE SEQUENCE</scope>
    <source>
        <tissue evidence="1">Shoot tissue taken approximately 20 cm above the soil surface</tissue>
    </source>
</reference>
<proteinExistence type="predicted"/>
<name>A0A0A9FKF5_ARUDO</name>